<reference evidence="3" key="2">
    <citation type="submission" date="2020-09" db="EMBL/GenBank/DDBJ databases">
        <authorList>
            <person name="Sun Q."/>
            <person name="Ohkuma M."/>
        </authorList>
    </citation>
    <scope>NUCLEOTIDE SEQUENCE</scope>
    <source>
        <strain evidence="3">JCM 16108</strain>
    </source>
</reference>
<evidence type="ECO:0000256" key="1">
    <source>
        <dbReference type="ARBA" id="ARBA00022741"/>
    </source>
</evidence>
<name>A0A830FJW0_9EURY</name>
<dbReference type="InterPro" id="IPR055549">
    <property type="entry name" value="DUF7125"/>
</dbReference>
<dbReference type="GO" id="GO:0005524">
    <property type="term" value="F:ATP binding"/>
    <property type="evidence" value="ECO:0007669"/>
    <property type="project" value="UniProtKB-KW"/>
</dbReference>
<dbReference type="Proteomes" id="UP000765891">
    <property type="component" value="Unassembled WGS sequence"/>
</dbReference>
<reference evidence="3" key="1">
    <citation type="journal article" date="2014" name="Int. J. Syst. Evol. Microbiol.">
        <title>Complete genome sequence of Corynebacterium casei LMG S-19264T (=DSM 44701T), isolated from a smear-ripened cheese.</title>
        <authorList>
            <consortium name="US DOE Joint Genome Institute (JGI-PGF)"/>
            <person name="Walter F."/>
            <person name="Albersmeier A."/>
            <person name="Kalinowski J."/>
            <person name="Ruckert C."/>
        </authorList>
    </citation>
    <scope>NUCLEOTIDE SEQUENCE</scope>
    <source>
        <strain evidence="3">JCM 16108</strain>
    </source>
</reference>
<comment type="caution">
    <text evidence="3">The sequence shown here is derived from an EMBL/GenBank/DDBJ whole genome shotgun (WGS) entry which is preliminary data.</text>
</comment>
<keyword evidence="5" id="KW-1185">Reference proteome</keyword>
<dbReference type="EMBL" id="JAGGKO010000001">
    <property type="protein sequence ID" value="MBP1953742.1"/>
    <property type="molecule type" value="Genomic_DNA"/>
</dbReference>
<evidence type="ECO:0000313" key="5">
    <source>
        <dbReference type="Proteomes" id="UP000614609"/>
    </source>
</evidence>
<dbReference type="PANTHER" id="PTHR43637">
    <property type="entry name" value="UPF0273 PROTEIN TM_0370"/>
    <property type="match status" value="1"/>
</dbReference>
<protein>
    <submittedName>
        <fullName evidence="4">Archaellum biogenesis ATPase FlaH</fullName>
    </submittedName>
    <submittedName>
        <fullName evidence="3">Recombinase RecA</fullName>
    </submittedName>
</protein>
<keyword evidence="1" id="KW-0547">Nucleotide-binding</keyword>
<dbReference type="SUPFAM" id="SSF52540">
    <property type="entry name" value="P-loop containing nucleoside triphosphate hydrolases"/>
    <property type="match status" value="1"/>
</dbReference>
<dbReference type="OrthoDB" id="49711at2157"/>
<reference evidence="4" key="3">
    <citation type="submission" date="2021-03" db="EMBL/GenBank/DDBJ databases">
        <title>Genomic Encyclopedia of Type Strains, Phase IV (KMG-IV): sequencing the most valuable type-strain genomes for metagenomic binning, comparative biology and taxonomic classification.</title>
        <authorList>
            <person name="Goeker M."/>
        </authorList>
    </citation>
    <scope>NUCLEOTIDE SEQUENCE</scope>
    <source>
        <strain evidence="4">DSM 22443</strain>
    </source>
</reference>
<sequence>MADRLPTGIDVLDRKLDGGLPAGSLLVYESPPASQGELLLHEFAAARDTLYLTADRTEDAVVDAFDGAAVPQETPDVRYLSSDAPLDDGRRLFRNVGEGETLIIDPVDTLERTERTRYETFLSELQNHMHNTGSVAVLHGLRGDHVPDLRDTTVHIADVAFRLQTTIAGGDVENTLSVLKFRGGNALDETIKLNLGDRVGIDTSRDIA</sequence>
<gene>
    <name evidence="3" type="ORF">GCM10009017_00830</name>
    <name evidence="4" type="ORF">J2752_000623</name>
</gene>
<dbReference type="Proteomes" id="UP000614609">
    <property type="component" value="Unassembled WGS sequence"/>
</dbReference>
<dbReference type="InterPro" id="IPR027417">
    <property type="entry name" value="P-loop_NTPase"/>
</dbReference>
<dbReference type="Gene3D" id="3.40.50.300">
    <property type="entry name" value="P-loop containing nucleotide triphosphate hydrolases"/>
    <property type="match status" value="1"/>
</dbReference>
<evidence type="ECO:0000256" key="2">
    <source>
        <dbReference type="ARBA" id="ARBA00022840"/>
    </source>
</evidence>
<evidence type="ECO:0000313" key="4">
    <source>
        <dbReference type="EMBL" id="MBP1953742.1"/>
    </source>
</evidence>
<dbReference type="AlphaFoldDB" id="A0A830FJW0"/>
<dbReference type="PANTHER" id="PTHR43637:SF2">
    <property type="entry name" value="PROTEIN GVPD 1"/>
    <property type="match status" value="1"/>
</dbReference>
<dbReference type="Pfam" id="PF23442">
    <property type="entry name" value="DUF7125"/>
    <property type="match status" value="1"/>
</dbReference>
<dbReference type="EMBL" id="BMOO01000001">
    <property type="protein sequence ID" value="GGM54316.1"/>
    <property type="molecule type" value="Genomic_DNA"/>
</dbReference>
<dbReference type="RefSeq" id="WP_188869009.1">
    <property type="nucleotide sequence ID" value="NZ_BMOO01000001.1"/>
</dbReference>
<keyword evidence="2" id="KW-0067">ATP-binding</keyword>
<organism evidence="3 5">
    <name type="scientific">Halarchaeum rubridurum</name>
    <dbReference type="NCBI Taxonomy" id="489911"/>
    <lineage>
        <taxon>Archaea</taxon>
        <taxon>Methanobacteriati</taxon>
        <taxon>Methanobacteriota</taxon>
        <taxon>Stenosarchaea group</taxon>
        <taxon>Halobacteria</taxon>
        <taxon>Halobacteriales</taxon>
        <taxon>Halobacteriaceae</taxon>
    </lineage>
</organism>
<accession>A0A830FJW0</accession>
<evidence type="ECO:0000313" key="3">
    <source>
        <dbReference type="EMBL" id="GGM54316.1"/>
    </source>
</evidence>
<proteinExistence type="predicted"/>